<evidence type="ECO:0000313" key="2">
    <source>
        <dbReference type="EMBL" id="OKL63265.1"/>
    </source>
</evidence>
<keyword evidence="1" id="KW-0812">Transmembrane</keyword>
<comment type="caution">
    <text evidence="2">The sequence shown here is derived from an EMBL/GenBank/DDBJ whole genome shotgun (WGS) entry which is preliminary data.</text>
</comment>
<feature type="transmembrane region" description="Helical" evidence="1">
    <location>
        <begin position="232"/>
        <end position="253"/>
    </location>
</feature>
<keyword evidence="1" id="KW-1133">Transmembrane helix</keyword>
<dbReference type="OrthoDB" id="5402633at2759"/>
<dbReference type="GO" id="GO:0000750">
    <property type="term" value="P:pheromone-dependent signal transduction involved in conjugation with cellular fusion"/>
    <property type="evidence" value="ECO:0007669"/>
    <property type="project" value="TreeGrafter"/>
</dbReference>
<evidence type="ECO:0000256" key="1">
    <source>
        <dbReference type="SAM" id="Phobius"/>
    </source>
</evidence>
<reference evidence="2 3" key="1">
    <citation type="submission" date="2015-06" db="EMBL/GenBank/DDBJ databases">
        <title>Talaromyces atroroseus IBT 11181 draft genome.</title>
        <authorList>
            <person name="Rasmussen K.B."/>
            <person name="Rasmussen S."/>
            <person name="Petersen B."/>
            <person name="Sicheritz-Ponten T."/>
            <person name="Mortensen U.H."/>
            <person name="Thrane U."/>
        </authorList>
    </citation>
    <scope>NUCLEOTIDE SEQUENCE [LARGE SCALE GENOMIC DNA]</scope>
    <source>
        <strain evidence="2 3">IBT 11181</strain>
    </source>
</reference>
<evidence type="ECO:0000313" key="3">
    <source>
        <dbReference type="Proteomes" id="UP000214365"/>
    </source>
</evidence>
<evidence type="ECO:0008006" key="4">
    <source>
        <dbReference type="Google" id="ProtNLM"/>
    </source>
</evidence>
<dbReference type="Proteomes" id="UP000214365">
    <property type="component" value="Unassembled WGS sequence"/>
</dbReference>
<dbReference type="STRING" id="1441469.A0A1Q5QBE9"/>
<dbReference type="GO" id="GO:0038038">
    <property type="term" value="C:G protein-coupled receptor homodimeric complex"/>
    <property type="evidence" value="ECO:0007669"/>
    <property type="project" value="TreeGrafter"/>
</dbReference>
<dbReference type="PRINTS" id="PR00250">
    <property type="entry name" value="GPCRSTE2"/>
</dbReference>
<protein>
    <recommendedName>
        <fullName evidence="4">Pheromone alpha factor receptor</fullName>
    </recommendedName>
</protein>
<feature type="transmembrane region" description="Helical" evidence="1">
    <location>
        <begin position="71"/>
        <end position="94"/>
    </location>
</feature>
<dbReference type="InterPro" id="IPR027458">
    <property type="entry name" value="STE2_TM1-TM2_sf"/>
</dbReference>
<name>A0A1Q5QBE9_TALAT</name>
<sequence length="357" mass="39237">MSSFDPFEQNITMITGQGAAMHIPIPNFDEHVQEGLTACIDYGSQLGASIVTTILLFLLTRAKKRRSPVFCLNILALLLNTIRLVCQILFYTSAWFESYAFFSGDMSRVSKGDYATSILAAVMTALVELVMEMSLVVQTIVVSTNMPIVFRSMLLAASSLIAATTIGFRMAEMVFNSIVIVAQRTSAPYIWLQKADTILITASICFFSAVFMAKLGYTIYRRKQLGVHQFGPMQVIFIMSCQTMILPAIFSVLQFLSVPIHEINASVLTFVVVSLPVTSIWAGTVVPGQSKIQNVESGPPLWDKLSSGSSTHFDNMASKQIRQNSAMTTVSAAIDPTDLLYRDLEEPTAGADRSVKY</sequence>
<dbReference type="Pfam" id="PF02116">
    <property type="entry name" value="STE2"/>
    <property type="match status" value="1"/>
</dbReference>
<keyword evidence="3" id="KW-1185">Reference proteome</keyword>
<proteinExistence type="predicted"/>
<dbReference type="EMBL" id="LFMY01000002">
    <property type="protein sequence ID" value="OKL63265.1"/>
    <property type="molecule type" value="Genomic_DNA"/>
</dbReference>
<feature type="transmembrane region" description="Helical" evidence="1">
    <location>
        <begin position="42"/>
        <end position="59"/>
    </location>
</feature>
<gene>
    <name evidence="2" type="ORF">UA08_01685</name>
</gene>
<feature type="transmembrane region" description="Helical" evidence="1">
    <location>
        <begin position="114"/>
        <end position="136"/>
    </location>
</feature>
<organism evidence="2 3">
    <name type="scientific">Talaromyces atroroseus</name>
    <dbReference type="NCBI Taxonomy" id="1441469"/>
    <lineage>
        <taxon>Eukaryota</taxon>
        <taxon>Fungi</taxon>
        <taxon>Dikarya</taxon>
        <taxon>Ascomycota</taxon>
        <taxon>Pezizomycotina</taxon>
        <taxon>Eurotiomycetes</taxon>
        <taxon>Eurotiomycetidae</taxon>
        <taxon>Eurotiales</taxon>
        <taxon>Trichocomaceae</taxon>
        <taxon>Talaromyces</taxon>
        <taxon>Talaromyces sect. Trachyspermi</taxon>
    </lineage>
</organism>
<dbReference type="InterPro" id="IPR000366">
    <property type="entry name" value="GPCR_STE2"/>
</dbReference>
<dbReference type="AlphaFoldDB" id="A0A1Q5QBE9"/>
<feature type="transmembrane region" description="Helical" evidence="1">
    <location>
        <begin position="265"/>
        <end position="286"/>
    </location>
</feature>
<dbReference type="CDD" id="cd14939">
    <property type="entry name" value="7tmD_STE2"/>
    <property type="match status" value="1"/>
</dbReference>
<dbReference type="PANTHER" id="PTHR28009:SF1">
    <property type="entry name" value="PHEROMONE ALPHA FACTOR RECEPTOR"/>
    <property type="match status" value="1"/>
</dbReference>
<keyword evidence="1" id="KW-0472">Membrane</keyword>
<feature type="transmembrane region" description="Helical" evidence="1">
    <location>
        <begin position="148"/>
        <end position="168"/>
    </location>
</feature>
<dbReference type="PANTHER" id="PTHR28009">
    <property type="entry name" value="PHEROMONE ALPHA FACTOR RECEPTOR"/>
    <property type="match status" value="1"/>
</dbReference>
<dbReference type="Gene3D" id="1.10.287.920">
    <property type="entry name" value="Pheromone alpha factor receptor"/>
    <property type="match status" value="1"/>
</dbReference>
<dbReference type="GO" id="GO:0004932">
    <property type="term" value="F:mating-type factor pheromone receptor activity"/>
    <property type="evidence" value="ECO:0007669"/>
    <property type="project" value="InterPro"/>
</dbReference>
<dbReference type="GeneID" id="31001440"/>
<dbReference type="RefSeq" id="XP_020123386.1">
    <property type="nucleotide sequence ID" value="XM_020261376.1"/>
</dbReference>
<accession>A0A1Q5QBE9</accession>
<feature type="transmembrane region" description="Helical" evidence="1">
    <location>
        <begin position="198"/>
        <end position="220"/>
    </location>
</feature>